<proteinExistence type="predicted"/>
<gene>
    <name evidence="1" type="ORF">MYCGRDRAFT_88661</name>
</gene>
<keyword evidence="2" id="KW-1185">Reference proteome</keyword>
<organism evidence="1 2">
    <name type="scientific">Zymoseptoria tritici (strain CBS 115943 / IPO323)</name>
    <name type="common">Speckled leaf blotch fungus</name>
    <name type="synonym">Septoria tritici</name>
    <dbReference type="NCBI Taxonomy" id="336722"/>
    <lineage>
        <taxon>Eukaryota</taxon>
        <taxon>Fungi</taxon>
        <taxon>Dikarya</taxon>
        <taxon>Ascomycota</taxon>
        <taxon>Pezizomycotina</taxon>
        <taxon>Dothideomycetes</taxon>
        <taxon>Dothideomycetidae</taxon>
        <taxon>Mycosphaerellales</taxon>
        <taxon>Mycosphaerellaceae</taxon>
        <taxon>Zymoseptoria</taxon>
    </lineage>
</organism>
<dbReference type="RefSeq" id="XP_003857771.1">
    <property type="nucleotide sequence ID" value="XM_003857723.1"/>
</dbReference>
<dbReference type="Proteomes" id="UP000008062">
    <property type="component" value="Chromosome 1"/>
</dbReference>
<dbReference type="InParanoid" id="F9WZJ6"/>
<protein>
    <submittedName>
        <fullName evidence="1">Uncharacterized protein</fullName>
    </submittedName>
</protein>
<name>F9WZJ6_ZYMTI</name>
<reference evidence="1 2" key="1">
    <citation type="journal article" date="2011" name="PLoS Genet.">
        <title>Finished genome of the fungal wheat pathogen Mycosphaerella graminicola reveals dispensome structure, chromosome plasticity, and stealth pathogenesis.</title>
        <authorList>
            <person name="Goodwin S.B."/>
            <person name="Ben M'barek S."/>
            <person name="Dhillon B."/>
            <person name="Wittenberg A.H.J."/>
            <person name="Crane C.F."/>
            <person name="Hane J.K."/>
            <person name="Foster A.J."/>
            <person name="Van der Lee T.A.J."/>
            <person name="Grimwood J."/>
            <person name="Aerts A."/>
            <person name="Antoniw J."/>
            <person name="Bailey A."/>
            <person name="Bluhm B."/>
            <person name="Bowler J."/>
            <person name="Bristow J."/>
            <person name="van der Burgt A."/>
            <person name="Canto-Canche B."/>
            <person name="Churchill A.C.L."/>
            <person name="Conde-Ferraez L."/>
            <person name="Cools H.J."/>
            <person name="Coutinho P.M."/>
            <person name="Csukai M."/>
            <person name="Dehal P."/>
            <person name="De Wit P."/>
            <person name="Donzelli B."/>
            <person name="van de Geest H.C."/>
            <person name="van Ham R.C.H.J."/>
            <person name="Hammond-Kosack K.E."/>
            <person name="Henrissat B."/>
            <person name="Kilian A."/>
            <person name="Kobayashi A.K."/>
            <person name="Koopmann E."/>
            <person name="Kourmpetis Y."/>
            <person name="Kuzniar A."/>
            <person name="Lindquist E."/>
            <person name="Lombard V."/>
            <person name="Maliepaard C."/>
            <person name="Martins N."/>
            <person name="Mehrabi R."/>
            <person name="Nap J.P.H."/>
            <person name="Ponomarenko A."/>
            <person name="Rudd J.J."/>
            <person name="Salamov A."/>
            <person name="Schmutz J."/>
            <person name="Schouten H.J."/>
            <person name="Shapiro H."/>
            <person name="Stergiopoulos I."/>
            <person name="Torriani S.F.F."/>
            <person name="Tu H."/>
            <person name="de Vries R.P."/>
            <person name="Waalwijk C."/>
            <person name="Ware S.B."/>
            <person name="Wiebenga A."/>
            <person name="Zwiers L.-H."/>
            <person name="Oliver R.P."/>
            <person name="Grigoriev I.V."/>
            <person name="Kema G.H.J."/>
        </authorList>
    </citation>
    <scope>NUCLEOTIDE SEQUENCE [LARGE SCALE GENOMIC DNA]</scope>
    <source>
        <strain evidence="2">CBS 115943 / IPO323</strain>
    </source>
</reference>
<dbReference type="KEGG" id="ztr:MYCGRDRAFT_88661"/>
<sequence>MSAALPTASFLLVSTSSFLLRPAYKHKPTFKSPRLQSKSDIDGFAFTVSTTKARRNVSLSATTTTTTPAAAAILLTNTDLISNLSTAANSTMCVILWTRCGRRWCENAGYFTSPVVLSGCALRQRGTPHDACPAHREVHEEGDCRACVERRELEHLRVRAAAAAALQRALDAQLGQ</sequence>
<evidence type="ECO:0000313" key="1">
    <source>
        <dbReference type="EMBL" id="EGP92747.1"/>
    </source>
</evidence>
<dbReference type="AlphaFoldDB" id="F9WZJ6"/>
<dbReference type="EMBL" id="CM001196">
    <property type="protein sequence ID" value="EGP92747.1"/>
    <property type="molecule type" value="Genomic_DNA"/>
</dbReference>
<dbReference type="GeneID" id="13403793"/>
<dbReference type="HOGENOM" id="CLU_1526380_0_0_1"/>
<evidence type="ECO:0000313" key="2">
    <source>
        <dbReference type="Proteomes" id="UP000008062"/>
    </source>
</evidence>
<accession>F9WZJ6</accession>